<feature type="compositionally biased region" description="Basic and acidic residues" evidence="1">
    <location>
        <begin position="1"/>
        <end position="10"/>
    </location>
</feature>
<feature type="region of interest" description="Disordered" evidence="1">
    <location>
        <begin position="1"/>
        <end position="20"/>
    </location>
</feature>
<accession>A0A3M0K635</accession>
<dbReference type="EMBL" id="QRBI01000120">
    <property type="protein sequence ID" value="RMC06764.1"/>
    <property type="molecule type" value="Genomic_DNA"/>
</dbReference>
<protein>
    <submittedName>
        <fullName evidence="2">Uncharacterized protein</fullName>
    </submittedName>
</protein>
<evidence type="ECO:0000313" key="3">
    <source>
        <dbReference type="Proteomes" id="UP000269221"/>
    </source>
</evidence>
<proteinExistence type="predicted"/>
<evidence type="ECO:0000313" key="2">
    <source>
        <dbReference type="EMBL" id="RMC06764.1"/>
    </source>
</evidence>
<sequence length="134" mass="14834">MAGRCCREEPPGASGTRRMESAGDGWLLAAALTYGSDVSEPLFNPCHELKFFTPAHKPHFTPFPNVRVGSGVYDQENVFSKSSPEQLKVESFFALRVVKPWNRLPMEAVKSPSLEETHSKPTVFPGHLLQVPLP</sequence>
<dbReference type="AlphaFoldDB" id="A0A3M0K635"/>
<dbReference type="Proteomes" id="UP000269221">
    <property type="component" value="Unassembled WGS sequence"/>
</dbReference>
<organism evidence="2 3">
    <name type="scientific">Hirundo rustica rustica</name>
    <dbReference type="NCBI Taxonomy" id="333673"/>
    <lineage>
        <taxon>Eukaryota</taxon>
        <taxon>Metazoa</taxon>
        <taxon>Chordata</taxon>
        <taxon>Craniata</taxon>
        <taxon>Vertebrata</taxon>
        <taxon>Euteleostomi</taxon>
        <taxon>Archelosauria</taxon>
        <taxon>Archosauria</taxon>
        <taxon>Dinosauria</taxon>
        <taxon>Saurischia</taxon>
        <taxon>Theropoda</taxon>
        <taxon>Coelurosauria</taxon>
        <taxon>Aves</taxon>
        <taxon>Neognathae</taxon>
        <taxon>Neoaves</taxon>
        <taxon>Telluraves</taxon>
        <taxon>Australaves</taxon>
        <taxon>Passeriformes</taxon>
        <taxon>Sylvioidea</taxon>
        <taxon>Hirundinidae</taxon>
        <taxon>Hirundo</taxon>
    </lineage>
</organism>
<evidence type="ECO:0000256" key="1">
    <source>
        <dbReference type="SAM" id="MobiDB-lite"/>
    </source>
</evidence>
<comment type="caution">
    <text evidence="2">The sequence shown here is derived from an EMBL/GenBank/DDBJ whole genome shotgun (WGS) entry which is preliminary data.</text>
</comment>
<gene>
    <name evidence="2" type="ORF">DUI87_16210</name>
</gene>
<reference evidence="2 3" key="1">
    <citation type="submission" date="2018-07" db="EMBL/GenBank/DDBJ databases">
        <title>A high quality draft genome assembly of the barn swallow (H. rustica rustica).</title>
        <authorList>
            <person name="Formenti G."/>
            <person name="Chiara M."/>
            <person name="Poveda L."/>
            <person name="Francoijs K.-J."/>
            <person name="Bonisoli-Alquati A."/>
            <person name="Canova L."/>
            <person name="Gianfranceschi L."/>
            <person name="Horner D.S."/>
            <person name="Saino N."/>
        </authorList>
    </citation>
    <scope>NUCLEOTIDE SEQUENCE [LARGE SCALE GENOMIC DNA]</scope>
    <source>
        <strain evidence="2">Chelidonia</strain>
        <tissue evidence="2">Blood</tissue>
    </source>
</reference>
<name>A0A3M0K635_HIRRU</name>
<keyword evidence="3" id="KW-1185">Reference proteome</keyword>